<accession>A0A0A8YUB0</accession>
<dbReference type="EMBL" id="GBRH01267201">
    <property type="protein sequence ID" value="JAD30694.1"/>
    <property type="molecule type" value="Transcribed_RNA"/>
</dbReference>
<evidence type="ECO:0000313" key="1">
    <source>
        <dbReference type="EMBL" id="JAD30694.1"/>
    </source>
</evidence>
<proteinExistence type="predicted"/>
<sequence>MVDVECVASVNMFVQRLIFFLHSAMIEIRH</sequence>
<reference evidence="1" key="1">
    <citation type="submission" date="2014-09" db="EMBL/GenBank/DDBJ databases">
        <authorList>
            <person name="Magalhaes I.L.F."/>
            <person name="Oliveira U."/>
            <person name="Santos F.R."/>
            <person name="Vidigal T.H.D.A."/>
            <person name="Brescovit A.D."/>
            <person name="Santos A.J."/>
        </authorList>
    </citation>
    <scope>NUCLEOTIDE SEQUENCE</scope>
    <source>
        <tissue evidence="1">Shoot tissue taken approximately 20 cm above the soil surface</tissue>
    </source>
</reference>
<protein>
    <submittedName>
        <fullName evidence="1">Uncharacterized protein</fullName>
    </submittedName>
</protein>
<organism evidence="1">
    <name type="scientific">Arundo donax</name>
    <name type="common">Giant reed</name>
    <name type="synonym">Donax arundinaceus</name>
    <dbReference type="NCBI Taxonomy" id="35708"/>
    <lineage>
        <taxon>Eukaryota</taxon>
        <taxon>Viridiplantae</taxon>
        <taxon>Streptophyta</taxon>
        <taxon>Embryophyta</taxon>
        <taxon>Tracheophyta</taxon>
        <taxon>Spermatophyta</taxon>
        <taxon>Magnoliopsida</taxon>
        <taxon>Liliopsida</taxon>
        <taxon>Poales</taxon>
        <taxon>Poaceae</taxon>
        <taxon>PACMAD clade</taxon>
        <taxon>Arundinoideae</taxon>
        <taxon>Arundineae</taxon>
        <taxon>Arundo</taxon>
    </lineage>
</organism>
<dbReference type="AlphaFoldDB" id="A0A0A8YUB0"/>
<name>A0A0A8YUB0_ARUDO</name>
<reference evidence="1" key="2">
    <citation type="journal article" date="2015" name="Data Brief">
        <title>Shoot transcriptome of the giant reed, Arundo donax.</title>
        <authorList>
            <person name="Barrero R.A."/>
            <person name="Guerrero F.D."/>
            <person name="Moolhuijzen P."/>
            <person name="Goolsby J.A."/>
            <person name="Tidwell J."/>
            <person name="Bellgard S.E."/>
            <person name="Bellgard M.I."/>
        </authorList>
    </citation>
    <scope>NUCLEOTIDE SEQUENCE</scope>
    <source>
        <tissue evidence="1">Shoot tissue taken approximately 20 cm above the soil surface</tissue>
    </source>
</reference>